<keyword evidence="4" id="KW-1185">Reference proteome</keyword>
<proteinExistence type="predicted"/>
<gene>
    <name evidence="3" type="ORF">ASQ42_01165</name>
</gene>
<comment type="caution">
    <text evidence="3">The sequence shown here is derived from an EMBL/GenBank/DDBJ whole genome shotgun (WGS) entry which is preliminary data.</text>
</comment>
<dbReference type="Proteomes" id="UP000237218">
    <property type="component" value="Unassembled WGS sequence"/>
</dbReference>
<evidence type="ECO:0000313" key="4">
    <source>
        <dbReference type="Proteomes" id="UP000237218"/>
    </source>
</evidence>
<feature type="region of interest" description="Disordered" evidence="2">
    <location>
        <begin position="63"/>
        <end position="113"/>
    </location>
</feature>
<sequence length="324" mass="33804">MIACPLGDEIMGHSARPVLGPVSAILKSALGAMLLSCTASAAFAPAWAEDGLSREAIMRQHQALARQHDGGGLGDGVGSVDEQGEDLSAPLPTSSGDDSNRSSGVSSGRSGGDLVANLLERVNSLESQVREMHGQMEQMSNQLHQDEAAVAKQMGDMQFALENGHHAAPRPAPEAGEAAASAPAAVVAAPPATPQATSVADTLKAGRAALKAHQYEAAETQARQALKQSKTGWSRTEAQYLLAQSLAGQKSYKNAALTYYDVYSHSPDSPRAPEALLGVSASMLALGNRTASCEALQRLHKEFPNASARVKSSEKIFSERAGCH</sequence>
<dbReference type="InterPro" id="IPR011990">
    <property type="entry name" value="TPR-like_helical_dom_sf"/>
</dbReference>
<protein>
    <recommendedName>
        <fullName evidence="5">YbgF trimerisation domain-containing protein</fullName>
    </recommendedName>
</protein>
<feature type="coiled-coil region" evidence="1">
    <location>
        <begin position="115"/>
        <end position="142"/>
    </location>
</feature>
<name>A0ABX4ZNU4_9PROT</name>
<feature type="compositionally biased region" description="Low complexity" evidence="2">
    <location>
        <begin position="94"/>
        <end position="108"/>
    </location>
</feature>
<organism evidence="3 4">
    <name type="scientific">Parasaccharibacter apium</name>
    <dbReference type="NCBI Taxonomy" id="1510841"/>
    <lineage>
        <taxon>Bacteria</taxon>
        <taxon>Pseudomonadati</taxon>
        <taxon>Pseudomonadota</taxon>
        <taxon>Alphaproteobacteria</taxon>
        <taxon>Acetobacterales</taxon>
        <taxon>Acetobacteraceae</taxon>
        <taxon>Parasaccharibacter</taxon>
    </lineage>
</organism>
<dbReference type="Gene3D" id="1.25.40.10">
    <property type="entry name" value="Tetratricopeptide repeat domain"/>
    <property type="match status" value="1"/>
</dbReference>
<evidence type="ECO:0000313" key="3">
    <source>
        <dbReference type="EMBL" id="POS64750.1"/>
    </source>
</evidence>
<evidence type="ECO:0000256" key="1">
    <source>
        <dbReference type="SAM" id="Coils"/>
    </source>
</evidence>
<reference evidence="3 4" key="1">
    <citation type="submission" date="2018-02" db="EMBL/GenBank/DDBJ databases">
        <title>Draft genome sequences of four Parasaccharibacter apium strains isolated from honey bees.</title>
        <authorList>
            <person name="Corby-Harris V.L."/>
            <person name="Anderson K.E."/>
        </authorList>
    </citation>
    <scope>NUCLEOTIDE SEQUENCE [LARGE SCALE GENOMIC DNA]</scope>
    <source>
        <strain evidence="3 4">B8</strain>
    </source>
</reference>
<dbReference type="SUPFAM" id="SSF48452">
    <property type="entry name" value="TPR-like"/>
    <property type="match status" value="1"/>
</dbReference>
<accession>A0ABX4ZNU4</accession>
<dbReference type="EMBL" id="LMYI01000002">
    <property type="protein sequence ID" value="POS64750.1"/>
    <property type="molecule type" value="Genomic_DNA"/>
</dbReference>
<keyword evidence="1" id="KW-0175">Coiled coil</keyword>
<evidence type="ECO:0008006" key="5">
    <source>
        <dbReference type="Google" id="ProtNLM"/>
    </source>
</evidence>
<evidence type="ECO:0000256" key="2">
    <source>
        <dbReference type="SAM" id="MobiDB-lite"/>
    </source>
</evidence>